<keyword evidence="1" id="KW-1133">Transmembrane helix</keyword>
<dbReference type="RefSeq" id="WP_077130894.1">
    <property type="nucleotide sequence ID" value="NZ_CP014263.1"/>
</dbReference>
<dbReference type="Proteomes" id="UP000187941">
    <property type="component" value="Chromosome"/>
</dbReference>
<evidence type="ECO:0000313" key="3">
    <source>
        <dbReference type="EMBL" id="AQG79459.1"/>
    </source>
</evidence>
<feature type="transmembrane region" description="Helical" evidence="1">
    <location>
        <begin position="78"/>
        <end position="96"/>
    </location>
</feature>
<dbReference type="STRING" id="1178516.AWR27_09080"/>
<proteinExistence type="predicted"/>
<dbReference type="OrthoDB" id="1122568at2"/>
<dbReference type="KEGG" id="smon:AWR27_09080"/>
<keyword evidence="1" id="KW-0812">Transmembrane</keyword>
<dbReference type="AlphaFoldDB" id="A0A1P9WVQ9"/>
<name>A0A1P9WVQ9_9BACT</name>
<feature type="signal peptide" evidence="2">
    <location>
        <begin position="1"/>
        <end position="21"/>
    </location>
</feature>
<dbReference type="Pfam" id="PF22503">
    <property type="entry name" value="DUF6992"/>
    <property type="match status" value="1"/>
</dbReference>
<keyword evidence="2" id="KW-0732">Signal</keyword>
<evidence type="ECO:0000256" key="2">
    <source>
        <dbReference type="SAM" id="SignalP"/>
    </source>
</evidence>
<feature type="transmembrane region" description="Helical" evidence="1">
    <location>
        <begin position="117"/>
        <end position="137"/>
    </location>
</feature>
<evidence type="ECO:0000313" key="4">
    <source>
        <dbReference type="Proteomes" id="UP000187941"/>
    </source>
</evidence>
<dbReference type="EMBL" id="CP014263">
    <property type="protein sequence ID" value="AQG79459.1"/>
    <property type="molecule type" value="Genomic_DNA"/>
</dbReference>
<feature type="transmembrane region" description="Helical" evidence="1">
    <location>
        <begin position="157"/>
        <end position="175"/>
    </location>
</feature>
<accession>A0A1P9WVQ9</accession>
<sequence length="201" mass="22166">MTPLRSLLLTAGSLLFGTATAQRADPPADLRQFSEQRIRHQKTLGLTLGGYALANIAVGSIAAGQTSGETRYFHQMNVYWNLFNLGIAGVGLLGSRKRTEEGETLAQAIRQHENMKQVLLINTGLDVAYVMGGLYLRERAQTRPDRADQLRGYGTSVMLQGGFLFAFDLVNYLIFKNRGDRQQERLLQATPSGVGLVLPIR</sequence>
<keyword evidence="1" id="KW-0472">Membrane</keyword>
<feature type="chain" id="PRO_5012071798" evidence="2">
    <location>
        <begin position="22"/>
        <end position="201"/>
    </location>
</feature>
<dbReference type="InterPro" id="IPR054261">
    <property type="entry name" value="DUF6992"/>
</dbReference>
<evidence type="ECO:0000256" key="1">
    <source>
        <dbReference type="SAM" id="Phobius"/>
    </source>
</evidence>
<keyword evidence="4" id="KW-1185">Reference proteome</keyword>
<reference evidence="3 4" key="1">
    <citation type="submission" date="2016-01" db="EMBL/GenBank/DDBJ databases">
        <authorList>
            <person name="Oliw E.H."/>
        </authorList>
    </citation>
    <scope>NUCLEOTIDE SEQUENCE [LARGE SCALE GENOMIC DNA]</scope>
    <source>
        <strain evidence="3 4">DY10</strain>
    </source>
</reference>
<protein>
    <submittedName>
        <fullName evidence="3">Uncharacterized protein</fullName>
    </submittedName>
</protein>
<gene>
    <name evidence="3" type="ORF">AWR27_09080</name>
</gene>
<organism evidence="3 4">
    <name type="scientific">Spirosoma montaniterrae</name>
    <dbReference type="NCBI Taxonomy" id="1178516"/>
    <lineage>
        <taxon>Bacteria</taxon>
        <taxon>Pseudomonadati</taxon>
        <taxon>Bacteroidota</taxon>
        <taxon>Cytophagia</taxon>
        <taxon>Cytophagales</taxon>
        <taxon>Cytophagaceae</taxon>
        <taxon>Spirosoma</taxon>
    </lineage>
</organism>